<dbReference type="EMBL" id="MUFR01000017">
    <property type="protein sequence ID" value="OOF34070.1"/>
    <property type="molecule type" value="Genomic_DNA"/>
</dbReference>
<organism evidence="4 5">
    <name type="scientific">Salinivibrio costicola subsp. alcaliphilus</name>
    <dbReference type="NCBI Taxonomy" id="272773"/>
    <lineage>
        <taxon>Bacteria</taxon>
        <taxon>Pseudomonadati</taxon>
        <taxon>Pseudomonadota</taxon>
        <taxon>Gammaproteobacteria</taxon>
        <taxon>Vibrionales</taxon>
        <taxon>Vibrionaceae</taxon>
        <taxon>Salinivibrio</taxon>
    </lineage>
</organism>
<comment type="caution">
    <text evidence="4">The sequence shown here is derived from an EMBL/GenBank/DDBJ whole genome shotgun (WGS) entry which is preliminary data.</text>
</comment>
<accession>A0ABX3KQU0</accession>
<dbReference type="PANTHER" id="PTHR30290">
    <property type="entry name" value="PERIPLASMIC BINDING COMPONENT OF ABC TRANSPORTER"/>
    <property type="match status" value="1"/>
</dbReference>
<name>A0ABX3KQU0_SALCS</name>
<dbReference type="Gene3D" id="3.40.190.10">
    <property type="entry name" value="Periplasmic binding protein-like II"/>
    <property type="match status" value="1"/>
</dbReference>
<evidence type="ECO:0000256" key="1">
    <source>
        <dbReference type="ARBA" id="ARBA00023125"/>
    </source>
</evidence>
<dbReference type="InterPro" id="IPR000914">
    <property type="entry name" value="SBP_5_dom"/>
</dbReference>
<dbReference type="Pfam" id="PF00496">
    <property type="entry name" value="SBP_bac_5"/>
    <property type="match status" value="1"/>
</dbReference>
<feature type="domain" description="Transcriptional regulator SgrR N-terminal HTH" evidence="3">
    <location>
        <begin position="5"/>
        <end position="119"/>
    </location>
</feature>
<dbReference type="PIRSF" id="PIRSF002741">
    <property type="entry name" value="MppA"/>
    <property type="match status" value="1"/>
</dbReference>
<gene>
    <name evidence="4" type="ORF">BZJ21_07635</name>
</gene>
<evidence type="ECO:0000313" key="4">
    <source>
        <dbReference type="EMBL" id="OOF34070.1"/>
    </source>
</evidence>
<keyword evidence="1" id="KW-0238">DNA-binding</keyword>
<dbReference type="InterPro" id="IPR039424">
    <property type="entry name" value="SBP_5"/>
</dbReference>
<evidence type="ECO:0000259" key="2">
    <source>
        <dbReference type="Pfam" id="PF00496"/>
    </source>
</evidence>
<evidence type="ECO:0000313" key="5">
    <source>
        <dbReference type="Proteomes" id="UP000189431"/>
    </source>
</evidence>
<reference evidence="5" key="1">
    <citation type="submission" date="2017-01" db="EMBL/GenBank/DDBJ databases">
        <title>Draft genome of the species Salinivibrio costicola subsp. alcaliphilus.</title>
        <authorList>
            <person name="Lopez-Hermoso C."/>
            <person name="De La Haba R."/>
            <person name="Sanchez-Porro C."/>
            <person name="Ventosa A."/>
        </authorList>
    </citation>
    <scope>NUCLEOTIDE SEQUENCE [LARGE SCALE GENOMIC DNA]</scope>
    <source>
        <strain evidence="5">CBH448</strain>
    </source>
</reference>
<evidence type="ECO:0008006" key="6">
    <source>
        <dbReference type="Google" id="ProtNLM"/>
    </source>
</evidence>
<keyword evidence="5" id="KW-1185">Reference proteome</keyword>
<dbReference type="InterPro" id="IPR025370">
    <property type="entry name" value="SgrR_HTH_N"/>
</dbReference>
<dbReference type="Proteomes" id="UP000189431">
    <property type="component" value="Unassembled WGS sequence"/>
</dbReference>
<proteinExistence type="predicted"/>
<dbReference type="Pfam" id="PF12793">
    <property type="entry name" value="SgrR_N"/>
    <property type="match status" value="1"/>
</dbReference>
<protein>
    <recommendedName>
        <fullName evidence="6">SgrR family transcriptional regulator</fullName>
    </recommendedName>
</protein>
<dbReference type="PANTHER" id="PTHR30290:SF72">
    <property type="entry name" value="HTH-TYPE TRANSCRIPTIONAL REGULATOR SGRR"/>
    <property type="match status" value="1"/>
</dbReference>
<feature type="domain" description="Solute-binding protein family 5" evidence="2">
    <location>
        <begin position="166"/>
        <end position="309"/>
    </location>
</feature>
<dbReference type="Gene3D" id="3.10.105.10">
    <property type="entry name" value="Dipeptide-binding Protein, Domain 3"/>
    <property type="match status" value="1"/>
</dbReference>
<dbReference type="RefSeq" id="WP_077669485.1">
    <property type="nucleotide sequence ID" value="NZ_MUFR01000017.1"/>
</dbReference>
<dbReference type="CDD" id="cd08507">
    <property type="entry name" value="PBP2_SgrR_like"/>
    <property type="match status" value="1"/>
</dbReference>
<dbReference type="InterPro" id="IPR030678">
    <property type="entry name" value="Peptide/Ni-bd"/>
</dbReference>
<dbReference type="SUPFAM" id="SSF53850">
    <property type="entry name" value="Periplasmic binding protein-like II"/>
    <property type="match status" value="1"/>
</dbReference>
<evidence type="ECO:0000259" key="3">
    <source>
        <dbReference type="Pfam" id="PF12793"/>
    </source>
</evidence>
<sequence length="565" mass="64174">MSGQRLRAQFTRLYHHFNGEDTDTALQAIADILVCTRRNARMVLSKLEEHGWLTWQPSVGRGKLSRLTFLRSESALREEQAAQWLTQGKIDQALACLDHDSTKLVTLIQKQMGPSTQNGRQIVRLPYYRQLEELDPRGPLRRSEQHLVGQIFNGLVRYRGNDRIVVADLAHHWDAISASQWRFYLRPGVRFHDGRLMTEHDVIASLSNLATRRFFAHVASVTSPGPRMIDIHLSCPDPLFVHALTLPEALILPADCDHDKQFAYQPVGTGPYRVAERQAHRLVLEAFDDYFGYRALTDEIQIMVFDEAAMCYLTPSTTLTPERLASHQTTLSQKLEMDQGAGYLLLNCRDGLAKQPAWREYLHAKLSSLQLLPRLAAHGMGEYRLFNAYGLMPGWMHYVQAERELTAPGPTSLTVAYLSDHPLYPLIAQAITKHLSEEGITVNVLALSPAEYFSGRYSRKIDIWLGAMSFGERGQVGLFNWLGTHDLVLHACTDALVTKIETETQRWRETQDDHCAETLARCLVEHQMIPLFHIWMGVMATPDLQDVASNAVGWFDFKSIWHKPG</sequence>